<protein>
    <recommendedName>
        <fullName evidence="3">F-box domain-containing protein</fullName>
    </recommendedName>
</protein>
<evidence type="ECO:0008006" key="3">
    <source>
        <dbReference type="Google" id="ProtNLM"/>
    </source>
</evidence>
<gene>
    <name evidence="1" type="ORF">M413DRAFT_449801</name>
</gene>
<sequence>MLTNSPNLEDLSISYNPSSPLFESCRFPLLVKLHLFPEYSASNPGQNLLAADLLIVDFLVAHPTIEDLRWYPIDQGLPIPSGLLPRLKRILTNHRMATSILRDPSVIQGRKMELISQISLGPNTRQLLETIDGSRLQEMHIWGIDNAETLPRVASLFPNIRTLVIPNFGGPFGHRSFSGSFDECVECLASFPALENIKESSLWFAIQALNGQEKLNAPLKLATRCRRLKRLNHHSSSTNIHEIIFKRTERNITWSEQVNHDDEAL</sequence>
<name>A0A0C2Y2U1_HEBCY</name>
<dbReference type="Proteomes" id="UP000053424">
    <property type="component" value="Unassembled WGS sequence"/>
</dbReference>
<proteinExistence type="predicted"/>
<evidence type="ECO:0000313" key="1">
    <source>
        <dbReference type="EMBL" id="KIM35417.1"/>
    </source>
</evidence>
<dbReference type="EMBL" id="KN831821">
    <property type="protein sequence ID" value="KIM35417.1"/>
    <property type="molecule type" value="Genomic_DNA"/>
</dbReference>
<reference evidence="1 2" key="1">
    <citation type="submission" date="2014-04" db="EMBL/GenBank/DDBJ databases">
        <authorList>
            <consortium name="DOE Joint Genome Institute"/>
            <person name="Kuo A."/>
            <person name="Gay G."/>
            <person name="Dore J."/>
            <person name="Kohler A."/>
            <person name="Nagy L.G."/>
            <person name="Floudas D."/>
            <person name="Copeland A."/>
            <person name="Barry K.W."/>
            <person name="Cichocki N."/>
            <person name="Veneault-Fourrey C."/>
            <person name="LaButti K."/>
            <person name="Lindquist E.A."/>
            <person name="Lipzen A."/>
            <person name="Lundell T."/>
            <person name="Morin E."/>
            <person name="Murat C."/>
            <person name="Sun H."/>
            <person name="Tunlid A."/>
            <person name="Henrissat B."/>
            <person name="Grigoriev I.V."/>
            <person name="Hibbett D.S."/>
            <person name="Martin F."/>
            <person name="Nordberg H.P."/>
            <person name="Cantor M.N."/>
            <person name="Hua S.X."/>
        </authorList>
    </citation>
    <scope>NUCLEOTIDE SEQUENCE [LARGE SCALE GENOMIC DNA]</scope>
    <source>
        <strain evidence="2">h7</strain>
    </source>
</reference>
<reference evidence="2" key="2">
    <citation type="submission" date="2015-01" db="EMBL/GenBank/DDBJ databases">
        <title>Evolutionary Origins and Diversification of the Mycorrhizal Mutualists.</title>
        <authorList>
            <consortium name="DOE Joint Genome Institute"/>
            <consortium name="Mycorrhizal Genomics Consortium"/>
            <person name="Kohler A."/>
            <person name="Kuo A."/>
            <person name="Nagy L.G."/>
            <person name="Floudas D."/>
            <person name="Copeland A."/>
            <person name="Barry K.W."/>
            <person name="Cichocki N."/>
            <person name="Veneault-Fourrey C."/>
            <person name="LaButti K."/>
            <person name="Lindquist E.A."/>
            <person name="Lipzen A."/>
            <person name="Lundell T."/>
            <person name="Morin E."/>
            <person name="Murat C."/>
            <person name="Riley R."/>
            <person name="Ohm R."/>
            <person name="Sun H."/>
            <person name="Tunlid A."/>
            <person name="Henrissat B."/>
            <person name="Grigoriev I.V."/>
            <person name="Hibbett D.S."/>
            <person name="Martin F."/>
        </authorList>
    </citation>
    <scope>NUCLEOTIDE SEQUENCE [LARGE SCALE GENOMIC DNA]</scope>
    <source>
        <strain evidence="2">h7</strain>
    </source>
</reference>
<dbReference type="AlphaFoldDB" id="A0A0C2Y2U1"/>
<dbReference type="OrthoDB" id="3270296at2759"/>
<evidence type="ECO:0000313" key="2">
    <source>
        <dbReference type="Proteomes" id="UP000053424"/>
    </source>
</evidence>
<dbReference type="STRING" id="686832.A0A0C2Y2U1"/>
<accession>A0A0C2Y2U1</accession>
<organism evidence="1 2">
    <name type="scientific">Hebeloma cylindrosporum</name>
    <dbReference type="NCBI Taxonomy" id="76867"/>
    <lineage>
        <taxon>Eukaryota</taxon>
        <taxon>Fungi</taxon>
        <taxon>Dikarya</taxon>
        <taxon>Basidiomycota</taxon>
        <taxon>Agaricomycotina</taxon>
        <taxon>Agaricomycetes</taxon>
        <taxon>Agaricomycetidae</taxon>
        <taxon>Agaricales</taxon>
        <taxon>Agaricineae</taxon>
        <taxon>Hymenogastraceae</taxon>
        <taxon>Hebeloma</taxon>
    </lineage>
</organism>
<keyword evidence="2" id="KW-1185">Reference proteome</keyword>
<dbReference type="HOGENOM" id="CLU_1049935_0_0_1"/>